<keyword evidence="1" id="KW-0963">Cytoplasm</keyword>
<feature type="domain" description="Suppressor of fused C-terminal" evidence="4">
    <location>
        <begin position="272"/>
        <end position="502"/>
    </location>
</feature>
<dbReference type="PANTHER" id="PTHR10928:SF2">
    <property type="entry name" value="SUPPRESSOR OF FUSED HOMOLOG"/>
    <property type="match status" value="1"/>
</dbReference>
<evidence type="ECO:0000313" key="5">
    <source>
        <dbReference type="Proteomes" id="UP000515146"/>
    </source>
</evidence>
<evidence type="ECO:0000259" key="3">
    <source>
        <dbReference type="Pfam" id="PF05076"/>
    </source>
</evidence>
<dbReference type="Pfam" id="PF05076">
    <property type="entry name" value="SUFU"/>
    <property type="match status" value="1"/>
</dbReference>
<dbReference type="InterPro" id="IPR037181">
    <property type="entry name" value="SUFU_N"/>
</dbReference>
<dbReference type="PIRSF" id="PIRSF011844">
    <property type="entry name" value="Suppressor_of_fused_protein"/>
    <property type="match status" value="1"/>
</dbReference>
<feature type="compositionally biased region" description="Polar residues" evidence="2">
    <location>
        <begin position="286"/>
        <end position="296"/>
    </location>
</feature>
<dbReference type="FunCoup" id="A0A6P6XZ47">
    <property type="interactions" value="648"/>
</dbReference>
<dbReference type="InterPro" id="IPR038489">
    <property type="entry name" value="SUFU_C_sf"/>
</dbReference>
<dbReference type="AlphaFoldDB" id="A0A6P6XZ47"/>
<dbReference type="CTD" id="41565"/>
<dbReference type="InterPro" id="IPR020941">
    <property type="entry name" value="SUFU-like_domain"/>
</dbReference>
<feature type="compositionally biased region" description="Low complexity" evidence="2">
    <location>
        <begin position="337"/>
        <end position="356"/>
    </location>
</feature>
<dbReference type="GO" id="GO:0005634">
    <property type="term" value="C:nucleus"/>
    <property type="evidence" value="ECO:0007669"/>
    <property type="project" value="UniProtKB-SubCell"/>
</dbReference>
<keyword evidence="1" id="KW-0539">Nucleus</keyword>
<accession>A0A6P6XZ47</accession>
<feature type="domain" description="Suppressor of fused-like" evidence="3">
    <location>
        <begin position="82"/>
        <end position="258"/>
    </location>
</feature>
<gene>
    <name evidence="6" type="primary">LOC113792615</name>
</gene>
<dbReference type="OrthoDB" id="10038834at2759"/>
<comment type="subcellular location">
    <subcellularLocation>
        <location evidence="1">Cytoplasm</location>
    </subcellularLocation>
    <subcellularLocation>
        <location evidence="1">Nucleus</location>
    </subcellularLocation>
</comment>
<reference evidence="6" key="1">
    <citation type="submission" date="2025-08" db="UniProtKB">
        <authorList>
            <consortium name="RefSeq"/>
        </authorList>
    </citation>
    <scope>IDENTIFICATION</scope>
    <source>
        <strain evidence="6">Airmid</strain>
    </source>
</reference>
<name>A0A6P6XZ47_DERPT</name>
<proteinExistence type="inferred from homology"/>
<dbReference type="InterPro" id="IPR016591">
    <property type="entry name" value="Suppressor_of_fused_euk"/>
</dbReference>
<evidence type="ECO:0000256" key="2">
    <source>
        <dbReference type="SAM" id="MobiDB-lite"/>
    </source>
</evidence>
<dbReference type="RefSeq" id="XP_027198325.1">
    <property type="nucleotide sequence ID" value="XM_027342524.1"/>
</dbReference>
<sequence>MEIRNNIPFNNLSPNELLMASTVNGNGQSPMSSLMIRQPQPVMLPPMIPPVLQALYNYCARIYPDQPNPLQVSAVVKFWLGGPDPLDYISLYFNKGDDDNGIPPHWHYISFGLSDLHGDGRVHRASDASTPSGFGFELTFRLKKEPDETSPPTWPAAVMQALAKYVFQTGNILCAGDHVSWHCSLDNSESRIQHMLMTEDSQLGTVTTVFGSVTFIQIVGVCLEELQAAQQWNGLGVIDLMKSVANVGNAYLITDMRRGETIFEIDPELREAVDDGIATQGSNLSGVSARCSFSTSKKNDDHDIDEDNDDLKKEKTNDNNDEQKTTTSNNKEEDNDASTSAANNQNDNNNLLTEQNCRTTSRHSSMSVSHDRNSRMSYASETGNNEPFELMQTKYFDNIHLKFNYEAGVLLPLAIRGRLKHGRHFTYKNIQGDLAITFVTTAVAGAYVNREQPYALHGPWLQILIPDEQLDSILSELENIDYLDKESLPITYEWEQIHLSITLQPEE</sequence>
<evidence type="ECO:0000256" key="1">
    <source>
        <dbReference type="PIRNR" id="PIRNR011844"/>
    </source>
</evidence>
<dbReference type="KEGG" id="dpte:113792615"/>
<dbReference type="PANTHER" id="PTHR10928">
    <property type="entry name" value="SUPPRESSOR OF FUSED"/>
    <property type="match status" value="1"/>
</dbReference>
<feature type="compositionally biased region" description="Basic and acidic residues" evidence="2">
    <location>
        <begin position="310"/>
        <end position="324"/>
    </location>
</feature>
<feature type="region of interest" description="Disordered" evidence="2">
    <location>
        <begin position="286"/>
        <end position="379"/>
    </location>
</feature>
<organism evidence="5 6">
    <name type="scientific">Dermatophagoides pteronyssinus</name>
    <name type="common">European house dust mite</name>
    <dbReference type="NCBI Taxonomy" id="6956"/>
    <lineage>
        <taxon>Eukaryota</taxon>
        <taxon>Metazoa</taxon>
        <taxon>Ecdysozoa</taxon>
        <taxon>Arthropoda</taxon>
        <taxon>Chelicerata</taxon>
        <taxon>Arachnida</taxon>
        <taxon>Acari</taxon>
        <taxon>Acariformes</taxon>
        <taxon>Sarcoptiformes</taxon>
        <taxon>Astigmata</taxon>
        <taxon>Psoroptidia</taxon>
        <taxon>Analgoidea</taxon>
        <taxon>Pyroglyphidae</taxon>
        <taxon>Dermatophagoidinae</taxon>
        <taxon>Dermatophagoides</taxon>
    </lineage>
</organism>
<dbReference type="SUPFAM" id="SSF103359">
    <property type="entry name" value="Suppressor of Fused, N-terminal domain"/>
    <property type="match status" value="1"/>
</dbReference>
<comment type="similarity">
    <text evidence="1">Belongs to the SUFU family.</text>
</comment>
<feature type="compositionally biased region" description="Polar residues" evidence="2">
    <location>
        <begin position="357"/>
        <end position="368"/>
    </location>
</feature>
<dbReference type="Gene3D" id="3.30.1360.230">
    <property type="entry name" value="Sufu, C-terminal domain"/>
    <property type="match status" value="1"/>
</dbReference>
<dbReference type="GO" id="GO:0005737">
    <property type="term" value="C:cytoplasm"/>
    <property type="evidence" value="ECO:0007669"/>
    <property type="project" value="UniProtKB-SubCell"/>
</dbReference>
<dbReference type="InterPro" id="IPR007768">
    <property type="entry name" value="Suppressor_of_fused"/>
</dbReference>
<evidence type="ECO:0000313" key="6">
    <source>
        <dbReference type="RefSeq" id="XP_027198325.1"/>
    </source>
</evidence>
<dbReference type="InterPro" id="IPR024314">
    <property type="entry name" value="SUFU_C"/>
</dbReference>
<protein>
    <recommendedName>
        <fullName evidence="1">Suppressor of fused homolog</fullName>
    </recommendedName>
</protein>
<evidence type="ECO:0000259" key="4">
    <source>
        <dbReference type="Pfam" id="PF12470"/>
    </source>
</evidence>
<keyword evidence="5" id="KW-1185">Reference proteome</keyword>
<dbReference type="Proteomes" id="UP000515146">
    <property type="component" value="Unplaced"/>
</dbReference>
<dbReference type="Pfam" id="PF12470">
    <property type="entry name" value="SUFU_C"/>
    <property type="match status" value="1"/>
</dbReference>
<dbReference type="OMA" id="CQIVGVT"/>
<dbReference type="InParanoid" id="A0A6P6XZ47"/>